<evidence type="ECO:0000256" key="13">
    <source>
        <dbReference type="ARBA" id="ARBA00023209"/>
    </source>
</evidence>
<keyword evidence="21" id="KW-1185">Reference proteome</keyword>
<evidence type="ECO:0000256" key="16">
    <source>
        <dbReference type="PIRSR" id="PIRSR600829-2"/>
    </source>
</evidence>
<gene>
    <name evidence="20" type="ORF">A6M13_01410</name>
</gene>
<comment type="subcellular location">
    <subcellularLocation>
        <location evidence="1">Cell membrane</location>
        <topology evidence="1">Multi-pass membrane protein</topology>
    </subcellularLocation>
</comment>
<comment type="similarity">
    <text evidence="2">Belongs to the bacterial diacylglycerol kinase family.</text>
</comment>
<dbReference type="STRING" id="33978.A6M13_01410"/>
<dbReference type="GO" id="GO:0008654">
    <property type="term" value="P:phospholipid biosynthetic process"/>
    <property type="evidence" value="ECO:0007669"/>
    <property type="project" value="UniProtKB-KW"/>
</dbReference>
<keyword evidence="14" id="KW-1208">Phospholipid metabolism</keyword>
<evidence type="ECO:0000256" key="11">
    <source>
        <dbReference type="ARBA" id="ARBA00023098"/>
    </source>
</evidence>
<feature type="transmembrane region" description="Helical" evidence="19">
    <location>
        <begin position="26"/>
        <end position="41"/>
    </location>
</feature>
<comment type="cofactor">
    <cofactor evidence="18">
        <name>Mg(2+)</name>
        <dbReference type="ChEBI" id="CHEBI:18420"/>
    </cofactor>
    <text evidence="18">Mn(2+), Zn(2+), Cd(2+) and Co(2+) support activity to lesser extents.</text>
</comment>
<evidence type="ECO:0000256" key="14">
    <source>
        <dbReference type="ARBA" id="ARBA00023264"/>
    </source>
</evidence>
<proteinExistence type="inferred from homology"/>
<keyword evidence="11" id="KW-0443">Lipid metabolism</keyword>
<dbReference type="InterPro" id="IPR000829">
    <property type="entry name" value="DAGK"/>
</dbReference>
<dbReference type="RefSeq" id="WP_066542323.1">
    <property type="nucleotide sequence ID" value="NZ_MASJ01000001.1"/>
</dbReference>
<dbReference type="AlphaFoldDB" id="A0A1C0YMX7"/>
<evidence type="ECO:0000313" key="21">
    <source>
        <dbReference type="Proteomes" id="UP000093199"/>
    </source>
</evidence>
<keyword evidence="6 19" id="KW-0812">Transmembrane</keyword>
<dbReference type="PROSITE" id="PS01069">
    <property type="entry name" value="DAGK_PROKAR"/>
    <property type="match status" value="1"/>
</dbReference>
<keyword evidence="4" id="KW-0444">Lipid biosynthesis</keyword>
<feature type="binding site" evidence="17">
    <location>
        <position position="12"/>
    </location>
    <ligand>
        <name>ATP</name>
        <dbReference type="ChEBI" id="CHEBI:30616"/>
    </ligand>
</feature>
<dbReference type="OrthoDB" id="9789934at2"/>
<dbReference type="Gene3D" id="1.10.287.3610">
    <property type="match status" value="1"/>
</dbReference>
<dbReference type="GO" id="GO:0016301">
    <property type="term" value="F:kinase activity"/>
    <property type="evidence" value="ECO:0007669"/>
    <property type="project" value="UniProtKB-KW"/>
</dbReference>
<protein>
    <submittedName>
        <fullName evidence="20">UDP kinase</fullName>
    </submittedName>
</protein>
<evidence type="ECO:0000256" key="7">
    <source>
        <dbReference type="ARBA" id="ARBA00022741"/>
    </source>
</evidence>
<dbReference type="GO" id="GO:0046872">
    <property type="term" value="F:metal ion binding"/>
    <property type="evidence" value="ECO:0007669"/>
    <property type="project" value="UniProtKB-KW"/>
</dbReference>
<evidence type="ECO:0000256" key="2">
    <source>
        <dbReference type="ARBA" id="ARBA00005967"/>
    </source>
</evidence>
<evidence type="ECO:0000256" key="4">
    <source>
        <dbReference type="ARBA" id="ARBA00022516"/>
    </source>
</evidence>
<keyword evidence="18" id="KW-0479">Metal-binding</keyword>
<keyword evidence="3" id="KW-1003">Cell membrane</keyword>
<accession>A0A1C0YMX7</accession>
<feature type="active site" description="Proton acceptor" evidence="15">
    <location>
        <position position="64"/>
    </location>
</feature>
<feature type="binding site" evidence="17">
    <location>
        <position position="71"/>
    </location>
    <ligand>
        <name>ATP</name>
        <dbReference type="ChEBI" id="CHEBI:30616"/>
    </ligand>
</feature>
<keyword evidence="18" id="KW-0460">Magnesium</keyword>
<comment type="caution">
    <text evidence="20">The sequence shown here is derived from an EMBL/GenBank/DDBJ whole genome shotgun (WGS) entry which is preliminary data.</text>
</comment>
<dbReference type="Pfam" id="PF01219">
    <property type="entry name" value="DAGK_prokar"/>
    <property type="match status" value="1"/>
</dbReference>
<feature type="binding site" evidence="17">
    <location>
        <begin position="89"/>
        <end position="90"/>
    </location>
    <ligand>
        <name>ATP</name>
        <dbReference type="ChEBI" id="CHEBI:30616"/>
    </ligand>
</feature>
<dbReference type="InterPro" id="IPR036945">
    <property type="entry name" value="DAGK_sf"/>
</dbReference>
<feature type="binding site" evidence="17">
    <location>
        <position position="23"/>
    </location>
    <ligand>
        <name>ATP</name>
        <dbReference type="ChEBI" id="CHEBI:30616"/>
    </ligand>
</feature>
<keyword evidence="10 19" id="KW-1133">Transmembrane helix</keyword>
<organism evidence="20 21">
    <name type="scientific">Caryophanon tenue</name>
    <dbReference type="NCBI Taxonomy" id="33978"/>
    <lineage>
        <taxon>Bacteria</taxon>
        <taxon>Bacillati</taxon>
        <taxon>Bacillota</taxon>
        <taxon>Bacilli</taxon>
        <taxon>Bacillales</taxon>
        <taxon>Caryophanaceae</taxon>
        <taxon>Caryophanon</taxon>
    </lineage>
</organism>
<dbReference type="Proteomes" id="UP000093199">
    <property type="component" value="Unassembled WGS sequence"/>
</dbReference>
<keyword evidence="5" id="KW-0808">Transferase</keyword>
<evidence type="ECO:0000256" key="3">
    <source>
        <dbReference type="ARBA" id="ARBA00022475"/>
    </source>
</evidence>
<keyword evidence="8 20" id="KW-0418">Kinase</keyword>
<evidence type="ECO:0000256" key="10">
    <source>
        <dbReference type="ARBA" id="ARBA00022989"/>
    </source>
</evidence>
<evidence type="ECO:0000256" key="19">
    <source>
        <dbReference type="SAM" id="Phobius"/>
    </source>
</evidence>
<keyword evidence="9 17" id="KW-0067">ATP-binding</keyword>
<evidence type="ECO:0000256" key="5">
    <source>
        <dbReference type="ARBA" id="ARBA00022679"/>
    </source>
</evidence>
<evidence type="ECO:0000256" key="1">
    <source>
        <dbReference type="ARBA" id="ARBA00004651"/>
    </source>
</evidence>
<evidence type="ECO:0000256" key="12">
    <source>
        <dbReference type="ARBA" id="ARBA00023136"/>
    </source>
</evidence>
<evidence type="ECO:0000256" key="17">
    <source>
        <dbReference type="PIRSR" id="PIRSR600829-3"/>
    </source>
</evidence>
<keyword evidence="7 17" id="KW-0547">Nucleotide-binding</keyword>
<sequence length="114" mass="12463">MNARKFFRSFRYAFAGIKEAMREQNFIFHIVATVSVILAGFYKGLTITQWCILLLVIGGMLCLEMVNSALERVVDLASPSLHPLAKAAKDLAAGAVLLFALVSVIIGVLIFFVA</sequence>
<feature type="binding site" evidence="16">
    <location>
        <position position="64"/>
    </location>
    <ligand>
        <name>substrate</name>
    </ligand>
</feature>
<dbReference type="EMBL" id="MASJ01000001">
    <property type="protein sequence ID" value="OCS88530.1"/>
    <property type="molecule type" value="Genomic_DNA"/>
</dbReference>
<dbReference type="CDD" id="cd14265">
    <property type="entry name" value="UDPK_IM_like"/>
    <property type="match status" value="1"/>
</dbReference>
<keyword evidence="12 19" id="KW-0472">Membrane</keyword>
<evidence type="ECO:0000256" key="15">
    <source>
        <dbReference type="PIRSR" id="PIRSR600829-1"/>
    </source>
</evidence>
<dbReference type="GO" id="GO:0005524">
    <property type="term" value="F:ATP binding"/>
    <property type="evidence" value="ECO:0007669"/>
    <property type="project" value="UniProtKB-KW"/>
</dbReference>
<name>A0A1C0YMX7_9BACL</name>
<evidence type="ECO:0000313" key="20">
    <source>
        <dbReference type="EMBL" id="OCS88530.1"/>
    </source>
</evidence>
<evidence type="ECO:0000256" key="9">
    <source>
        <dbReference type="ARBA" id="ARBA00022840"/>
    </source>
</evidence>
<dbReference type="InterPro" id="IPR033717">
    <property type="entry name" value="UDPK"/>
</dbReference>
<reference evidence="20 21" key="1">
    <citation type="submission" date="2016-07" db="EMBL/GenBank/DDBJ databases">
        <title>Caryophanon tenue genome sequencing.</title>
        <authorList>
            <person name="Verma A."/>
            <person name="Pal Y."/>
            <person name="Krishnamurthi S."/>
        </authorList>
    </citation>
    <scope>NUCLEOTIDE SEQUENCE [LARGE SCALE GENOMIC DNA]</scope>
    <source>
        <strain evidence="20 21">DSM 14152</strain>
    </source>
</reference>
<feature type="binding site" evidence="18">
    <location>
        <position position="23"/>
    </location>
    <ligand>
        <name>a divalent metal cation</name>
        <dbReference type="ChEBI" id="CHEBI:60240"/>
    </ligand>
</feature>
<evidence type="ECO:0000256" key="8">
    <source>
        <dbReference type="ARBA" id="ARBA00022777"/>
    </source>
</evidence>
<evidence type="ECO:0000256" key="18">
    <source>
        <dbReference type="PIRSR" id="PIRSR600829-4"/>
    </source>
</evidence>
<keyword evidence="13" id="KW-0594">Phospholipid biosynthesis</keyword>
<dbReference type="PANTHER" id="PTHR34299">
    <property type="entry name" value="DIACYLGLYCEROL KINASE"/>
    <property type="match status" value="1"/>
</dbReference>
<feature type="binding site" evidence="18">
    <location>
        <position position="71"/>
    </location>
    <ligand>
        <name>a divalent metal cation</name>
        <dbReference type="ChEBI" id="CHEBI:60240"/>
    </ligand>
</feature>
<evidence type="ECO:0000256" key="6">
    <source>
        <dbReference type="ARBA" id="ARBA00022692"/>
    </source>
</evidence>
<feature type="transmembrane region" description="Helical" evidence="19">
    <location>
        <begin position="91"/>
        <end position="113"/>
    </location>
</feature>
<dbReference type="PANTHER" id="PTHR34299:SF1">
    <property type="entry name" value="DIACYLGLYCEROL KINASE"/>
    <property type="match status" value="1"/>
</dbReference>
<dbReference type="GO" id="GO:0005886">
    <property type="term" value="C:plasma membrane"/>
    <property type="evidence" value="ECO:0007669"/>
    <property type="project" value="UniProtKB-SubCell"/>
</dbReference>